<comment type="caution">
    <text evidence="1">The sequence shown here is derived from an EMBL/GenBank/DDBJ whole genome shotgun (WGS) entry which is preliminary data.</text>
</comment>
<evidence type="ECO:0000313" key="1">
    <source>
        <dbReference type="EMBL" id="MEA5477548.1"/>
    </source>
</evidence>
<protein>
    <submittedName>
        <fullName evidence="1">Uncharacterized protein</fullName>
    </submittedName>
</protein>
<keyword evidence="2" id="KW-1185">Reference proteome</keyword>
<gene>
    <name evidence="1" type="ORF">VB774_07940</name>
</gene>
<dbReference type="EMBL" id="JAYGIE010000029">
    <property type="protein sequence ID" value="MEA5477548.1"/>
    <property type="molecule type" value="Genomic_DNA"/>
</dbReference>
<proteinExistence type="predicted"/>
<dbReference type="RefSeq" id="WP_323261132.1">
    <property type="nucleotide sequence ID" value="NZ_JAYGIE010000029.1"/>
</dbReference>
<accession>A0ABU5TGY5</accession>
<name>A0ABU5TGY5_9CYAN</name>
<evidence type="ECO:0000313" key="2">
    <source>
        <dbReference type="Proteomes" id="UP001301388"/>
    </source>
</evidence>
<reference evidence="1 2" key="1">
    <citation type="submission" date="2023-12" db="EMBL/GenBank/DDBJ databases">
        <title>Baltic Sea Cyanobacteria.</title>
        <authorList>
            <person name="Delbaje E."/>
            <person name="Fewer D.P."/>
            <person name="Shishido T.K."/>
        </authorList>
    </citation>
    <scope>NUCLEOTIDE SEQUENCE [LARGE SCALE GENOMIC DNA]</scope>
    <source>
        <strain evidence="1 2">UHCC 0370</strain>
    </source>
</reference>
<dbReference type="Proteomes" id="UP001301388">
    <property type="component" value="Unassembled WGS sequence"/>
</dbReference>
<organism evidence="1 2">
    <name type="scientific">Pseudanabaena galeata UHCC 0370</name>
    <dbReference type="NCBI Taxonomy" id="3110310"/>
    <lineage>
        <taxon>Bacteria</taxon>
        <taxon>Bacillati</taxon>
        <taxon>Cyanobacteriota</taxon>
        <taxon>Cyanophyceae</taxon>
        <taxon>Pseudanabaenales</taxon>
        <taxon>Pseudanabaenaceae</taxon>
        <taxon>Pseudanabaena</taxon>
    </lineage>
</organism>
<sequence>MANNKKEVLVLGLTLAICGGLAAAGILFFTKNQTPIAIDSNTTASNTNFDLASRKSEGEKILITSEINSDKEQAIAAIAKKDYATAITKWEASLSKQRSDPEAVIYLK</sequence>